<evidence type="ECO:0000313" key="5">
    <source>
        <dbReference type="EMBL" id="KAF7494515.1"/>
    </source>
</evidence>
<gene>
    <name evidence="5" type="ORF">SSS_1159</name>
</gene>
<dbReference type="Pfam" id="PF13855">
    <property type="entry name" value="LRR_8"/>
    <property type="match status" value="1"/>
</dbReference>
<evidence type="ECO:0000256" key="1">
    <source>
        <dbReference type="ARBA" id="ARBA00022614"/>
    </source>
</evidence>
<feature type="compositionally biased region" description="Low complexity" evidence="3">
    <location>
        <begin position="520"/>
        <end position="529"/>
    </location>
</feature>
<dbReference type="EMBL" id="WVUK01000053">
    <property type="protein sequence ID" value="KAF7494515.1"/>
    <property type="molecule type" value="Genomic_DNA"/>
</dbReference>
<evidence type="ECO:0000259" key="4">
    <source>
        <dbReference type="Pfam" id="PF25357"/>
    </source>
</evidence>
<dbReference type="InterPro" id="IPR001611">
    <property type="entry name" value="Leu-rich_rpt"/>
</dbReference>
<dbReference type="EnsemblMetazoa" id="SSS_1159s_mrna">
    <property type="protein sequence ID" value="KAF7494515.1"/>
    <property type="gene ID" value="SSS_1159"/>
</dbReference>
<dbReference type="Proteomes" id="UP000070412">
    <property type="component" value="Unassembled WGS sequence"/>
</dbReference>
<evidence type="ECO:0000313" key="7">
    <source>
        <dbReference type="Proteomes" id="UP000070412"/>
    </source>
</evidence>
<keyword evidence="7" id="KW-1185">Reference proteome</keyword>
<dbReference type="Gene3D" id="3.80.10.10">
    <property type="entry name" value="Ribonuclease Inhibitor"/>
    <property type="match status" value="2"/>
</dbReference>
<feature type="domain" description="Serine/threonine-protein kinase 11-interacting protein PH" evidence="4">
    <location>
        <begin position="571"/>
        <end position="651"/>
    </location>
</feature>
<reference evidence="6" key="3">
    <citation type="submission" date="2022-06" db="UniProtKB">
        <authorList>
            <consortium name="EnsemblMetazoa"/>
        </authorList>
    </citation>
    <scope>IDENTIFICATION</scope>
</reference>
<reference evidence="7" key="1">
    <citation type="journal article" date="2020" name="PLoS Negl. Trop. Dis.">
        <title>High-quality nuclear genome for Sarcoptes scabiei-A critical resource for a neglected parasite.</title>
        <authorList>
            <person name="Korhonen P.K."/>
            <person name="Gasser R.B."/>
            <person name="Ma G."/>
            <person name="Wang T."/>
            <person name="Stroehlein A.J."/>
            <person name="Young N.D."/>
            <person name="Ang C.S."/>
            <person name="Fernando D.D."/>
            <person name="Lu H.C."/>
            <person name="Taylor S."/>
            <person name="Reynolds S.L."/>
            <person name="Mofiz E."/>
            <person name="Najaraj S.H."/>
            <person name="Gowda H."/>
            <person name="Madugundu A."/>
            <person name="Renuse S."/>
            <person name="Holt D."/>
            <person name="Pandey A."/>
            <person name="Papenfuss A.T."/>
            <person name="Fischer K."/>
        </authorList>
    </citation>
    <scope>NUCLEOTIDE SEQUENCE [LARGE SCALE GENOMIC DNA]</scope>
</reference>
<feature type="region of interest" description="Disordered" evidence="3">
    <location>
        <begin position="520"/>
        <end position="543"/>
    </location>
</feature>
<dbReference type="SUPFAM" id="SSF52075">
    <property type="entry name" value="Outer arm dynein light chain 1"/>
    <property type="match status" value="1"/>
</dbReference>
<dbReference type="PANTHER" id="PTHR15454">
    <property type="entry name" value="NISCHARIN RELATED"/>
    <property type="match status" value="1"/>
</dbReference>
<dbReference type="PROSITE" id="PS51450">
    <property type="entry name" value="LRR"/>
    <property type="match status" value="2"/>
</dbReference>
<proteinExistence type="predicted"/>
<protein>
    <submittedName>
        <fullName evidence="5">Serine/threonine-protein kinase 11-interacting protein</fullName>
    </submittedName>
</protein>
<evidence type="ECO:0000313" key="6">
    <source>
        <dbReference type="EnsemblMetazoa" id="KAF7494515.1"/>
    </source>
</evidence>
<accession>A0A834RCN5</accession>
<keyword evidence="1" id="KW-0433">Leucine-rich repeat</keyword>
<dbReference type="GO" id="GO:0005737">
    <property type="term" value="C:cytoplasm"/>
    <property type="evidence" value="ECO:0007669"/>
    <property type="project" value="TreeGrafter"/>
</dbReference>
<dbReference type="InterPro" id="IPR032675">
    <property type="entry name" value="LRR_dom_sf"/>
</dbReference>
<reference evidence="5" key="2">
    <citation type="submission" date="2020-01" db="EMBL/GenBank/DDBJ databases">
        <authorList>
            <person name="Korhonen P.K.K."/>
            <person name="Guangxu M.G."/>
            <person name="Wang T.W."/>
            <person name="Stroehlein A.J.S."/>
            <person name="Young N.D."/>
            <person name="Ang C.-S.A."/>
            <person name="Fernando D.W.F."/>
            <person name="Lu H.L."/>
            <person name="Taylor S.T."/>
            <person name="Ehtesham M.E.M."/>
            <person name="Najaraj S.H.N."/>
            <person name="Harsha G.H.G."/>
            <person name="Madugundu A.M."/>
            <person name="Renuse S.R."/>
            <person name="Holt D.H."/>
            <person name="Pandey A.P."/>
            <person name="Papenfuss A.P."/>
            <person name="Gasser R.B.G."/>
            <person name="Fischer K.F."/>
        </authorList>
    </citation>
    <scope>NUCLEOTIDE SEQUENCE</scope>
    <source>
        <strain evidence="5">SSS_KF_BRIS2020</strain>
    </source>
</reference>
<dbReference type="OrthoDB" id="7451790at2759"/>
<sequence length="1219" mass="141925">MIEIDDYFLENFIKKCRLFEDELIEGKRQLSIDSQLLMVYSKKESNPNGPDETPISFCMLRSSKNQYLLNLIKKCPSIKIVHSPRKSFCGRIDLSLIESCQHLEFIRIPFHQLKYIDPKIRRNLKTLLWNRADNCLLDNHHTISSIGFETDNSTETIKINEKFWDEFGQWNSLTNFSLCNSNVSQMDLSSMPETIKILNFRYNRIVQFNNLINNSIISRLTELYLDYNSIKRLPEFPPYSFSLLIRLSLRCNLLKSIAGLRNLTALSYLDISENLIHNVDQFLDEISNFNSLKSLMIENNPIAFHDSIQKKVQNILVGLNYLNNKSIKSPTIQRFLIPKIVYNESLSTSISDDLASSTPSDSTSNIFQHRKTRRPITRFIKINDNETTIEQIDSKIPAQNLPKKRLDSKNYFFGGFSGSYENSIDSFSASTVAEKDLILVESTSALISEKHIDSSAADSESFHIQKTNRSDDLQKVERQQSLGQIVTDINVDKTETNSTNDLFSIEKLDTKQTVEIQSIQQQDQNLQGQKKMSPFQTSSEWTTEDAEDDTMFLVEIFQNLKQFEEIQEDNDGENQTSEYYFIRIRPSDGILFEKDCTSGKILQRFDLKVLQRFERIEGKNSSQQQLAVVKLCFDTVVNLKKERIYKFSDQKSLNDFVENYLSKFVPTDTQTIPQTKTIESKTINADENQSKPKNRLYYLCLCCGQRSNRIVADCQKCGSKLIIREIESSTKISRSNNLFSNENSKMHPIIGESISLNNETIRIDANYFHENIDYSIKLLVEIYLYEKINDETLRTETVEMLLHCCRFDFNDKIFRPSLIVFTENYLLLFDHLNYDYDEKDEFDCDDEKILEKSNTLKLILFLSLTDDSSPRIVLSHLPTHLKHLGYWLESELSPRHRQILTATRFGLPRRKFALELILFGDDETGKAFLDIIQSFRLRRSHSNLHRTENLREIVCNKSLTAIVEQSANKEKLNGDEDDDRFSLHLDDICNNYLKNQSLTIRKSFENYRDGNNEIIMFLLNSFRFQSDIDLNTVNLSRSCTPMNQSNSFAINENIILVLIDDHIIIGELYCDFPSLKSLLNQTSNQSISVMLNDAKRKNRKTHNDRFEIKTLFNEWIVNLMPNIFIDKTMFILVMRFRDDVEDDGYKDERIARDLVQKNSSGVYHQEHRSSLASIQIDMPSSRVYELKLRFLNLNSLLRTCRILSSWEKKFGFPLTILKY</sequence>
<dbReference type="Pfam" id="PF25357">
    <property type="entry name" value="PH_S11IP"/>
    <property type="match status" value="1"/>
</dbReference>
<keyword evidence="2" id="KW-0677">Repeat</keyword>
<name>A0A834RCN5_SARSC</name>
<keyword evidence="5" id="KW-0808">Transferase</keyword>
<organism evidence="5">
    <name type="scientific">Sarcoptes scabiei</name>
    <name type="common">Itch mite</name>
    <name type="synonym">Acarus scabiei</name>
    <dbReference type="NCBI Taxonomy" id="52283"/>
    <lineage>
        <taxon>Eukaryota</taxon>
        <taxon>Metazoa</taxon>
        <taxon>Ecdysozoa</taxon>
        <taxon>Arthropoda</taxon>
        <taxon>Chelicerata</taxon>
        <taxon>Arachnida</taxon>
        <taxon>Acari</taxon>
        <taxon>Acariformes</taxon>
        <taxon>Sarcoptiformes</taxon>
        <taxon>Astigmata</taxon>
        <taxon>Psoroptidia</taxon>
        <taxon>Sarcoptoidea</taxon>
        <taxon>Sarcoptidae</taxon>
        <taxon>Sarcoptinae</taxon>
        <taxon>Sarcoptes</taxon>
    </lineage>
</organism>
<evidence type="ECO:0000256" key="2">
    <source>
        <dbReference type="ARBA" id="ARBA00022737"/>
    </source>
</evidence>
<evidence type="ECO:0000256" key="3">
    <source>
        <dbReference type="SAM" id="MobiDB-lite"/>
    </source>
</evidence>
<dbReference type="GO" id="GO:0016301">
    <property type="term" value="F:kinase activity"/>
    <property type="evidence" value="ECO:0007669"/>
    <property type="project" value="UniProtKB-KW"/>
</dbReference>
<dbReference type="AlphaFoldDB" id="A0A834RCN5"/>
<dbReference type="InterPro" id="IPR057292">
    <property type="entry name" value="PH_S11IP"/>
</dbReference>
<keyword evidence="5" id="KW-0418">Kinase</keyword>